<reference evidence="1 2" key="1">
    <citation type="submission" date="2021-06" db="EMBL/GenBank/DDBJ databases">
        <title>Caerostris extrusa draft genome.</title>
        <authorList>
            <person name="Kono N."/>
            <person name="Arakawa K."/>
        </authorList>
    </citation>
    <scope>NUCLEOTIDE SEQUENCE [LARGE SCALE GENOMIC DNA]</scope>
</reference>
<sequence>MDYRKSQSYSIQTCDFHAILCAILKKIMVHKLRSKHNDNFIAIKLNSLDADDGPNIDYEFAFLADDGSVLTSRIENNCSSNNIDFQISWHEILFSSKEKICIFPVILSL</sequence>
<evidence type="ECO:0000313" key="1">
    <source>
        <dbReference type="EMBL" id="GIY79261.1"/>
    </source>
</evidence>
<gene>
    <name evidence="1" type="ORF">CEXT_711721</name>
</gene>
<proteinExistence type="predicted"/>
<dbReference type="EMBL" id="BPLR01015865">
    <property type="protein sequence ID" value="GIY79261.1"/>
    <property type="molecule type" value="Genomic_DNA"/>
</dbReference>
<organism evidence="1 2">
    <name type="scientific">Caerostris extrusa</name>
    <name type="common">Bark spider</name>
    <name type="synonym">Caerostris bankana</name>
    <dbReference type="NCBI Taxonomy" id="172846"/>
    <lineage>
        <taxon>Eukaryota</taxon>
        <taxon>Metazoa</taxon>
        <taxon>Ecdysozoa</taxon>
        <taxon>Arthropoda</taxon>
        <taxon>Chelicerata</taxon>
        <taxon>Arachnida</taxon>
        <taxon>Araneae</taxon>
        <taxon>Araneomorphae</taxon>
        <taxon>Entelegynae</taxon>
        <taxon>Araneoidea</taxon>
        <taxon>Araneidae</taxon>
        <taxon>Caerostris</taxon>
    </lineage>
</organism>
<dbReference type="AlphaFoldDB" id="A0AAV4WBC3"/>
<protein>
    <submittedName>
        <fullName evidence="1">Uncharacterized protein</fullName>
    </submittedName>
</protein>
<evidence type="ECO:0000313" key="2">
    <source>
        <dbReference type="Proteomes" id="UP001054945"/>
    </source>
</evidence>
<keyword evidence="2" id="KW-1185">Reference proteome</keyword>
<dbReference type="Proteomes" id="UP001054945">
    <property type="component" value="Unassembled WGS sequence"/>
</dbReference>
<accession>A0AAV4WBC3</accession>
<name>A0AAV4WBC3_CAEEX</name>
<comment type="caution">
    <text evidence="1">The sequence shown here is derived from an EMBL/GenBank/DDBJ whole genome shotgun (WGS) entry which is preliminary data.</text>
</comment>